<dbReference type="SUPFAM" id="SSF53383">
    <property type="entry name" value="PLP-dependent transferases"/>
    <property type="match status" value="1"/>
</dbReference>
<proteinExistence type="predicted"/>
<evidence type="ECO:0000256" key="1">
    <source>
        <dbReference type="ARBA" id="ARBA00001933"/>
    </source>
</evidence>
<dbReference type="Gene3D" id="3.90.1150.10">
    <property type="entry name" value="Aspartate Aminotransferase, domain 1"/>
    <property type="match status" value="1"/>
</dbReference>
<evidence type="ECO:0000313" key="4">
    <source>
        <dbReference type="EMBL" id="WLR44190.1"/>
    </source>
</evidence>
<dbReference type="InterPro" id="IPR016454">
    <property type="entry name" value="Cysteine_dSase"/>
</dbReference>
<dbReference type="PANTHER" id="PTHR11601">
    <property type="entry name" value="CYSTEINE DESULFURYLASE FAMILY MEMBER"/>
    <property type="match status" value="1"/>
</dbReference>
<protein>
    <submittedName>
        <fullName evidence="4">Cysteine desulfurase family protein</fullName>
    </submittedName>
</protein>
<dbReference type="InterPro" id="IPR000192">
    <property type="entry name" value="Aminotrans_V_dom"/>
</dbReference>
<dbReference type="EMBL" id="CP129013">
    <property type="protein sequence ID" value="WLR44190.1"/>
    <property type="molecule type" value="Genomic_DNA"/>
</dbReference>
<dbReference type="InterPro" id="IPR015422">
    <property type="entry name" value="PyrdxlP-dep_Trfase_small"/>
</dbReference>
<dbReference type="InterPro" id="IPR015424">
    <property type="entry name" value="PyrdxlP-dep_Trfase"/>
</dbReference>
<dbReference type="Proteomes" id="UP001197974">
    <property type="component" value="Chromosome"/>
</dbReference>
<keyword evidence="5" id="KW-1185">Reference proteome</keyword>
<dbReference type="Gene3D" id="1.10.260.50">
    <property type="match status" value="1"/>
</dbReference>
<evidence type="ECO:0000256" key="2">
    <source>
        <dbReference type="ARBA" id="ARBA00022898"/>
    </source>
</evidence>
<dbReference type="Gene3D" id="3.40.640.10">
    <property type="entry name" value="Type I PLP-dependent aspartate aminotransferase-like (Major domain)"/>
    <property type="match status" value="1"/>
</dbReference>
<keyword evidence="2" id="KW-0663">Pyridoxal phosphate</keyword>
<gene>
    <name evidence="4" type="ORF">LC087_09005</name>
</gene>
<name>A0ABY9K0I0_9BACI</name>
<dbReference type="PANTHER" id="PTHR11601:SF50">
    <property type="entry name" value="CYSTEINE DESULFURASE ISCS 2-RELATED"/>
    <property type="match status" value="1"/>
</dbReference>
<feature type="domain" description="Aminotransferase class V" evidence="3">
    <location>
        <begin position="3"/>
        <end position="364"/>
    </location>
</feature>
<dbReference type="Pfam" id="PF00266">
    <property type="entry name" value="Aminotran_5"/>
    <property type="match status" value="1"/>
</dbReference>
<evidence type="ECO:0000313" key="5">
    <source>
        <dbReference type="Proteomes" id="UP001197974"/>
    </source>
</evidence>
<reference evidence="4 5" key="1">
    <citation type="submission" date="2023-06" db="EMBL/GenBank/DDBJ databases">
        <title>Five Gram-positive bacteria isolated from mangrove sediments in Shenzhen, Guangdong, China.</title>
        <authorList>
            <person name="Yu S."/>
            <person name="Zheng W."/>
            <person name="Huang Y."/>
        </authorList>
    </citation>
    <scope>NUCLEOTIDE SEQUENCE [LARGE SCALE GENOMIC DNA]</scope>
    <source>
        <strain evidence="4 5">SaN35-3</strain>
    </source>
</reference>
<dbReference type="RefSeq" id="WP_226539165.1">
    <property type="nucleotide sequence ID" value="NZ_CP129013.1"/>
</dbReference>
<accession>A0ABY9K0I0</accession>
<organism evidence="4 5">
    <name type="scientific">Bacillus carboniphilus</name>
    <dbReference type="NCBI Taxonomy" id="86663"/>
    <lineage>
        <taxon>Bacteria</taxon>
        <taxon>Bacillati</taxon>
        <taxon>Bacillota</taxon>
        <taxon>Bacilli</taxon>
        <taxon>Bacillales</taxon>
        <taxon>Bacillaceae</taxon>
        <taxon>Bacillus</taxon>
    </lineage>
</organism>
<comment type="cofactor">
    <cofactor evidence="1">
        <name>pyridoxal 5'-phosphate</name>
        <dbReference type="ChEBI" id="CHEBI:597326"/>
    </cofactor>
</comment>
<dbReference type="PIRSF" id="PIRSF005572">
    <property type="entry name" value="NifS"/>
    <property type="match status" value="1"/>
</dbReference>
<sequence length="382" mass="42492">MLYLDNSATTSPYADVLETYKLVAEKYFANPSSIHALGVESEKLVGSARKQVAQLLGVEEEEILFTSGGTEGNNLSIKGIAFSAEKKGKHLITTTIEHPSVKDAFEQLKDLFNYEVTYIPVKDTGIIDIEELKRSIRADTVLVSVMHVNNETGIIQPVEEIGQFLSNYPNITYHVDYVQGLGKVPLKIKEAHIDLCTMSGHKIHAVNGIGVLFKRKGVSLTPLFSGGGQEGAIRSGTESVAAIVSFAKALRKILEQYENEIVHMIKIKKYLMENLLNIDQIDVNTTLLNSAPHIVNFSIPGIKAEVLVHMFEQEEIYVSTTAACSSKKSSMSHVLLQMGKSEQVASSSIRVSLSYQQTKEEIDFFLRHLHKFIHKLQRVMRD</sequence>
<dbReference type="InterPro" id="IPR015421">
    <property type="entry name" value="PyrdxlP-dep_Trfase_major"/>
</dbReference>
<evidence type="ECO:0000259" key="3">
    <source>
        <dbReference type="Pfam" id="PF00266"/>
    </source>
</evidence>